<dbReference type="SMART" id="SM01134">
    <property type="entry name" value="DeoRC"/>
    <property type="match status" value="1"/>
</dbReference>
<dbReference type="Gene3D" id="1.10.10.10">
    <property type="entry name" value="Winged helix-like DNA-binding domain superfamily/Winged helix DNA-binding domain"/>
    <property type="match status" value="1"/>
</dbReference>
<evidence type="ECO:0000256" key="6">
    <source>
        <dbReference type="ARBA" id="ARBA00024937"/>
    </source>
</evidence>
<feature type="domain" description="HTH deoR-type" evidence="7">
    <location>
        <begin position="3"/>
        <end position="58"/>
    </location>
</feature>
<dbReference type="Pfam" id="PF08220">
    <property type="entry name" value="HTH_DeoR"/>
    <property type="match status" value="1"/>
</dbReference>
<dbReference type="Proteomes" id="UP001589693">
    <property type="component" value="Unassembled WGS sequence"/>
</dbReference>
<dbReference type="Gene3D" id="3.40.50.1360">
    <property type="match status" value="1"/>
</dbReference>
<dbReference type="InterPro" id="IPR036390">
    <property type="entry name" value="WH_DNA-bd_sf"/>
</dbReference>
<dbReference type="SMART" id="SM00420">
    <property type="entry name" value="HTH_DEOR"/>
    <property type="match status" value="1"/>
</dbReference>
<dbReference type="PRINTS" id="PR00037">
    <property type="entry name" value="HTHLACR"/>
</dbReference>
<sequence>MHAEDRQRWIVATVRAEGRLDVSRIADELDVSPETARRDLGSLERLGLVRRVHGGAYPVERARFEITLATRVHSHLAEKRRIGTAALALLGDAESVFVDEGSTCQVLAEGFPASNRLTVITSALATASMIDANTGATVVVLGGRLRGKTQATVDHWAARMLRDMVVDVALIGANGVSLRHGLTTPDPAVAAVKTQAVESARRRILVADHTKFGADSFCRFADVRDVDVIVTDTGLSAATATRYQLLGPEVVRA</sequence>
<dbReference type="GO" id="GO:0003677">
    <property type="term" value="F:DNA binding"/>
    <property type="evidence" value="ECO:0007669"/>
    <property type="project" value="UniProtKB-KW"/>
</dbReference>
<dbReference type="InterPro" id="IPR036388">
    <property type="entry name" value="WH-like_DNA-bd_sf"/>
</dbReference>
<evidence type="ECO:0000256" key="5">
    <source>
        <dbReference type="ARBA" id="ARBA00023163"/>
    </source>
</evidence>
<keyword evidence="3" id="KW-0805">Transcription regulation</keyword>
<accession>A0ABV5ZT16</accession>
<dbReference type="RefSeq" id="WP_377851183.1">
    <property type="nucleotide sequence ID" value="NZ_JBHLZU010000007.1"/>
</dbReference>
<dbReference type="SUPFAM" id="SSF46785">
    <property type="entry name" value="Winged helix' DNA-binding domain"/>
    <property type="match status" value="1"/>
</dbReference>
<dbReference type="Pfam" id="PF00455">
    <property type="entry name" value="DeoRC"/>
    <property type="match status" value="1"/>
</dbReference>
<keyword evidence="2" id="KW-0678">Repressor</keyword>
<dbReference type="InterPro" id="IPR018356">
    <property type="entry name" value="Tscrpt_reg_HTH_DeoR_CS"/>
</dbReference>
<reference evidence="8 9" key="1">
    <citation type="submission" date="2024-09" db="EMBL/GenBank/DDBJ databases">
        <authorList>
            <person name="Sun Q."/>
            <person name="Mori K."/>
        </authorList>
    </citation>
    <scope>NUCLEOTIDE SEQUENCE [LARGE SCALE GENOMIC DNA]</scope>
    <source>
        <strain evidence="8 9">TBRC 7907</strain>
    </source>
</reference>
<evidence type="ECO:0000256" key="2">
    <source>
        <dbReference type="ARBA" id="ARBA00022491"/>
    </source>
</evidence>
<dbReference type="InterPro" id="IPR014036">
    <property type="entry name" value="DeoR-like_C"/>
</dbReference>
<organism evidence="8 9">
    <name type="scientific">Allokutzneria oryzae</name>
    <dbReference type="NCBI Taxonomy" id="1378989"/>
    <lineage>
        <taxon>Bacteria</taxon>
        <taxon>Bacillati</taxon>
        <taxon>Actinomycetota</taxon>
        <taxon>Actinomycetes</taxon>
        <taxon>Pseudonocardiales</taxon>
        <taxon>Pseudonocardiaceae</taxon>
        <taxon>Allokutzneria</taxon>
    </lineage>
</organism>
<evidence type="ECO:0000256" key="1">
    <source>
        <dbReference type="ARBA" id="ARBA00021390"/>
    </source>
</evidence>
<comment type="function">
    <text evidence="6">Repressor of the lactose catabolism operon. Galactose-6-phosphate is the inducer.</text>
</comment>
<evidence type="ECO:0000313" key="9">
    <source>
        <dbReference type="Proteomes" id="UP001589693"/>
    </source>
</evidence>
<evidence type="ECO:0000259" key="7">
    <source>
        <dbReference type="PROSITE" id="PS51000"/>
    </source>
</evidence>
<dbReference type="PANTHER" id="PTHR30363">
    <property type="entry name" value="HTH-TYPE TRANSCRIPTIONAL REGULATOR SRLR-RELATED"/>
    <property type="match status" value="1"/>
</dbReference>
<protein>
    <recommendedName>
        <fullName evidence="1">Lactose phosphotransferase system repressor</fullName>
    </recommendedName>
</protein>
<dbReference type="InterPro" id="IPR050313">
    <property type="entry name" value="Carb_Metab_HTH_regulators"/>
</dbReference>
<evidence type="ECO:0000256" key="4">
    <source>
        <dbReference type="ARBA" id="ARBA00023125"/>
    </source>
</evidence>
<dbReference type="EMBL" id="JBHLZU010000007">
    <property type="protein sequence ID" value="MFB9904022.1"/>
    <property type="molecule type" value="Genomic_DNA"/>
</dbReference>
<dbReference type="SUPFAM" id="SSF100950">
    <property type="entry name" value="NagB/RpiA/CoA transferase-like"/>
    <property type="match status" value="1"/>
</dbReference>
<dbReference type="InterPro" id="IPR001034">
    <property type="entry name" value="DeoR_HTH"/>
</dbReference>
<dbReference type="InterPro" id="IPR037171">
    <property type="entry name" value="NagB/RpiA_transferase-like"/>
</dbReference>
<keyword evidence="5" id="KW-0804">Transcription</keyword>
<keyword evidence="9" id="KW-1185">Reference proteome</keyword>
<keyword evidence="4 8" id="KW-0238">DNA-binding</keyword>
<dbReference type="PROSITE" id="PS00894">
    <property type="entry name" value="HTH_DEOR_1"/>
    <property type="match status" value="1"/>
</dbReference>
<gene>
    <name evidence="8" type="ORF">ACFFQA_08730</name>
</gene>
<dbReference type="PROSITE" id="PS51000">
    <property type="entry name" value="HTH_DEOR_2"/>
    <property type="match status" value="1"/>
</dbReference>
<evidence type="ECO:0000256" key="3">
    <source>
        <dbReference type="ARBA" id="ARBA00023015"/>
    </source>
</evidence>
<dbReference type="PANTHER" id="PTHR30363:SF4">
    <property type="entry name" value="GLYCEROL-3-PHOSPHATE REGULON REPRESSOR"/>
    <property type="match status" value="1"/>
</dbReference>
<name>A0ABV5ZT16_9PSEU</name>
<evidence type="ECO:0000313" key="8">
    <source>
        <dbReference type="EMBL" id="MFB9904022.1"/>
    </source>
</evidence>
<comment type="caution">
    <text evidence="8">The sequence shown here is derived from an EMBL/GenBank/DDBJ whole genome shotgun (WGS) entry which is preliminary data.</text>
</comment>
<proteinExistence type="predicted"/>